<evidence type="ECO:0000256" key="4">
    <source>
        <dbReference type="PROSITE-ProRule" id="PRU00175"/>
    </source>
</evidence>
<feature type="compositionally biased region" description="Low complexity" evidence="5">
    <location>
        <begin position="290"/>
        <end position="307"/>
    </location>
</feature>
<evidence type="ECO:0000256" key="5">
    <source>
        <dbReference type="SAM" id="MobiDB-lite"/>
    </source>
</evidence>
<sequence length="375" mass="43701">MKMEELELDISKLKRSLMCEICVELFGSPFMLSCGHVFCYGCILDWLFHKRTCPTCRHPLSQRPSFAYLVQEMVDVFVHRIEALDPEGEGKHVRKHQEDHRKRMEENRDNLFFDLFLETKFTNVLCDREDGVMRCMRCYWEIEGSVCVHCGFQFSDEEVGSLDDVSYSDVQVASQLHDQDSLYQDSICSEPDDYDYEDSFIDDRPIDEIENDVSIEEISDSKDLLEQSFSSLDSDTTENKRFDEIGHDSLIEKRQRRPKKSKKYEKNVYLDTQRSRSQLISLDSDDNLNIDENSSDSSNSCSDSVSFSKKRNGKLRYIDLSSNSNYDNVNGYLSDHFSNSSLQTLQFPKKKRNKIRNRCKIINIPSSVNNSDHNE</sequence>
<dbReference type="SMART" id="SM00184">
    <property type="entry name" value="RING"/>
    <property type="match status" value="1"/>
</dbReference>
<organism evidence="7 8">
    <name type="scientific">Pneumocystis carinii (strain B80)</name>
    <name type="common">Rat pneumocystis pneumonia agent</name>
    <name type="synonym">Pneumocystis carinii f. sp. carinii</name>
    <dbReference type="NCBI Taxonomy" id="1408658"/>
    <lineage>
        <taxon>Eukaryota</taxon>
        <taxon>Fungi</taxon>
        <taxon>Dikarya</taxon>
        <taxon>Ascomycota</taxon>
        <taxon>Taphrinomycotina</taxon>
        <taxon>Pneumocystomycetes</taxon>
        <taxon>Pneumocystaceae</taxon>
        <taxon>Pneumocystis</taxon>
    </lineage>
</organism>
<dbReference type="InterPro" id="IPR001841">
    <property type="entry name" value="Znf_RING"/>
</dbReference>
<comment type="caution">
    <text evidence="7">The sequence shown here is derived from an EMBL/GenBank/DDBJ whole genome shotgun (WGS) entry which is preliminary data.</text>
</comment>
<dbReference type="PANTHER" id="PTHR23327:SF51">
    <property type="entry name" value="TRANSCRIPTIONAL REGULATOR OF YEAST FORM ADHERENCE 3"/>
    <property type="match status" value="1"/>
</dbReference>
<reference evidence="8" key="1">
    <citation type="journal article" date="2016" name="Nat. Commun.">
        <title>Genome analysis of three Pneumocystis species reveals adaptation mechanisms to life exclusively in mammalian hosts.</title>
        <authorList>
            <person name="Ma L."/>
            <person name="Chen Z."/>
            <person name="Huang D.W."/>
            <person name="Kutty G."/>
            <person name="Ishihara M."/>
            <person name="Wang H."/>
            <person name="Abouelleil A."/>
            <person name="Bishop L."/>
            <person name="Davey E."/>
            <person name="Deng R."/>
            <person name="Deng X."/>
            <person name="Fan L."/>
            <person name="Fantoni G."/>
            <person name="Fitzgerald M."/>
            <person name="Gogineni E."/>
            <person name="Goldberg J.M."/>
            <person name="Handley G."/>
            <person name="Hu X."/>
            <person name="Huber C."/>
            <person name="Jiao X."/>
            <person name="Jones K."/>
            <person name="Levin J.Z."/>
            <person name="Liu Y."/>
            <person name="Macdonald P."/>
            <person name="Melnikov A."/>
            <person name="Raley C."/>
            <person name="Sassi M."/>
            <person name="Sherman B.T."/>
            <person name="Song X."/>
            <person name="Sykes S."/>
            <person name="Tran B."/>
            <person name="Walsh L."/>
            <person name="Xia Y."/>
            <person name="Yang J."/>
            <person name="Young S."/>
            <person name="Zeng Q."/>
            <person name="Zheng X."/>
            <person name="Stephens R."/>
            <person name="Nusbaum C."/>
            <person name="Birren B.W."/>
            <person name="Azadi P."/>
            <person name="Lempicki R.A."/>
            <person name="Cuomo C.A."/>
            <person name="Kovacs J.A."/>
        </authorList>
    </citation>
    <scope>NUCLEOTIDE SEQUENCE [LARGE SCALE GENOMIC DNA]</scope>
    <source>
        <strain evidence="8">B80</strain>
    </source>
</reference>
<dbReference type="GO" id="GO:0008270">
    <property type="term" value="F:zinc ion binding"/>
    <property type="evidence" value="ECO:0007669"/>
    <property type="project" value="UniProtKB-KW"/>
</dbReference>
<dbReference type="InterPro" id="IPR017907">
    <property type="entry name" value="Znf_RING_CS"/>
</dbReference>
<feature type="region of interest" description="Disordered" evidence="5">
    <location>
        <begin position="285"/>
        <end position="307"/>
    </location>
</feature>
<keyword evidence="1" id="KW-0479">Metal-binding</keyword>
<dbReference type="RefSeq" id="XP_018226922.1">
    <property type="nucleotide sequence ID" value="XM_018369220.1"/>
</dbReference>
<dbReference type="InterPro" id="IPR013083">
    <property type="entry name" value="Znf_RING/FYVE/PHD"/>
</dbReference>
<dbReference type="VEuPathDB" id="FungiDB:T552_00609"/>
<evidence type="ECO:0000313" key="8">
    <source>
        <dbReference type="Proteomes" id="UP000054454"/>
    </source>
</evidence>
<dbReference type="Proteomes" id="UP000054454">
    <property type="component" value="Unassembled WGS sequence"/>
</dbReference>
<dbReference type="Gene3D" id="3.30.40.10">
    <property type="entry name" value="Zinc/RING finger domain, C3HC4 (zinc finger)"/>
    <property type="match status" value="1"/>
</dbReference>
<dbReference type="SUPFAM" id="SSF57850">
    <property type="entry name" value="RING/U-box"/>
    <property type="match status" value="1"/>
</dbReference>
<dbReference type="OrthoDB" id="6105938at2759"/>
<accession>A0A0W4ZP40</accession>
<dbReference type="PROSITE" id="PS50089">
    <property type="entry name" value="ZF_RING_2"/>
    <property type="match status" value="1"/>
</dbReference>
<feature type="compositionally biased region" description="Basic residues" evidence="5">
    <location>
        <begin position="254"/>
        <end position="263"/>
    </location>
</feature>
<name>A0A0W4ZP40_PNEC8</name>
<keyword evidence="2 4" id="KW-0863">Zinc-finger</keyword>
<gene>
    <name evidence="7" type="ORF">T552_00609</name>
</gene>
<evidence type="ECO:0000256" key="1">
    <source>
        <dbReference type="ARBA" id="ARBA00022723"/>
    </source>
</evidence>
<keyword evidence="3" id="KW-0862">Zinc</keyword>
<evidence type="ECO:0000259" key="6">
    <source>
        <dbReference type="PROSITE" id="PS50089"/>
    </source>
</evidence>
<protein>
    <recommendedName>
        <fullName evidence="6">RING-type domain-containing protein</fullName>
    </recommendedName>
</protein>
<dbReference type="Pfam" id="PF13923">
    <property type="entry name" value="zf-C3HC4_2"/>
    <property type="match status" value="1"/>
</dbReference>
<dbReference type="PANTHER" id="PTHR23327">
    <property type="entry name" value="RING FINGER PROTEIN 127"/>
    <property type="match status" value="1"/>
</dbReference>
<evidence type="ECO:0000256" key="2">
    <source>
        <dbReference type="ARBA" id="ARBA00022771"/>
    </source>
</evidence>
<dbReference type="AlphaFoldDB" id="A0A0W4ZP40"/>
<proteinExistence type="predicted"/>
<evidence type="ECO:0000313" key="7">
    <source>
        <dbReference type="EMBL" id="KTW30131.1"/>
    </source>
</evidence>
<keyword evidence="8" id="KW-1185">Reference proteome</keyword>
<feature type="domain" description="RING-type" evidence="6">
    <location>
        <begin position="19"/>
        <end position="57"/>
    </location>
</feature>
<dbReference type="PROSITE" id="PS00518">
    <property type="entry name" value="ZF_RING_1"/>
    <property type="match status" value="1"/>
</dbReference>
<evidence type="ECO:0000256" key="3">
    <source>
        <dbReference type="ARBA" id="ARBA00022833"/>
    </source>
</evidence>
<dbReference type="EMBL" id="LFVZ01000003">
    <property type="protein sequence ID" value="KTW30131.1"/>
    <property type="molecule type" value="Genomic_DNA"/>
</dbReference>
<dbReference type="GeneID" id="28935422"/>
<feature type="region of interest" description="Disordered" evidence="5">
    <location>
        <begin position="247"/>
        <end position="268"/>
    </location>
</feature>